<dbReference type="GO" id="GO:0032153">
    <property type="term" value="C:cell division site"/>
    <property type="evidence" value="ECO:0007669"/>
    <property type="project" value="TreeGrafter"/>
</dbReference>
<keyword evidence="3" id="KW-0328">Glycosyltransferase</keyword>
<keyword evidence="4" id="KW-0808">Transferase</keyword>
<feature type="transmembrane region" description="Helical" evidence="11">
    <location>
        <begin position="250"/>
        <end position="276"/>
    </location>
</feature>
<comment type="subcellular location">
    <subcellularLocation>
        <location evidence="1">Membrane</location>
        <topology evidence="1">Multi-pass membrane protein</topology>
    </subcellularLocation>
</comment>
<dbReference type="Pfam" id="PF01098">
    <property type="entry name" value="FTSW_RODA_SPOVE"/>
    <property type="match status" value="1"/>
</dbReference>
<feature type="transmembrane region" description="Helical" evidence="11">
    <location>
        <begin position="39"/>
        <end position="57"/>
    </location>
</feature>
<dbReference type="GO" id="GO:0071555">
    <property type="term" value="P:cell wall organization"/>
    <property type="evidence" value="ECO:0007669"/>
    <property type="project" value="UniProtKB-KW"/>
</dbReference>
<dbReference type="EMBL" id="PEZJ01000019">
    <property type="protein sequence ID" value="PIS13944.1"/>
    <property type="molecule type" value="Genomic_DNA"/>
</dbReference>
<evidence type="ECO:0000256" key="6">
    <source>
        <dbReference type="ARBA" id="ARBA00022960"/>
    </source>
</evidence>
<accession>A0A2H0WMQ2</accession>
<feature type="transmembrane region" description="Helical" evidence="11">
    <location>
        <begin position="288"/>
        <end position="309"/>
    </location>
</feature>
<keyword evidence="10" id="KW-0961">Cell wall biogenesis/degradation</keyword>
<feature type="transmembrane region" description="Helical" evidence="11">
    <location>
        <begin position="171"/>
        <end position="190"/>
    </location>
</feature>
<reference evidence="13" key="1">
    <citation type="submission" date="2017-09" db="EMBL/GenBank/DDBJ databases">
        <title>Depth-based differentiation of microbial function through sediment-hosted aquifers and enrichment of novel symbionts in the deep terrestrial subsurface.</title>
        <authorList>
            <person name="Probst A.J."/>
            <person name="Ladd B."/>
            <person name="Jarett J.K."/>
            <person name="Geller-Mcgrath D.E."/>
            <person name="Sieber C.M.K."/>
            <person name="Emerson J.B."/>
            <person name="Anantharaman K."/>
            <person name="Thomas B.C."/>
            <person name="Malmstrom R."/>
            <person name="Stieglmeier M."/>
            <person name="Klingl A."/>
            <person name="Woyke T."/>
            <person name="Ryan C.M."/>
            <person name="Banfield J.F."/>
        </authorList>
    </citation>
    <scope>NUCLEOTIDE SEQUENCE [LARGE SCALE GENOMIC DNA]</scope>
</reference>
<evidence type="ECO:0000256" key="9">
    <source>
        <dbReference type="ARBA" id="ARBA00023136"/>
    </source>
</evidence>
<feature type="transmembrane region" description="Helical" evidence="11">
    <location>
        <begin position="211"/>
        <end position="230"/>
    </location>
</feature>
<dbReference type="GO" id="GO:0005886">
    <property type="term" value="C:plasma membrane"/>
    <property type="evidence" value="ECO:0007669"/>
    <property type="project" value="TreeGrafter"/>
</dbReference>
<comment type="caution">
    <text evidence="12">The sequence shown here is derived from an EMBL/GenBank/DDBJ whole genome shotgun (WGS) entry which is preliminary data.</text>
</comment>
<keyword evidence="9 11" id="KW-0472">Membrane</keyword>
<keyword evidence="6" id="KW-0133">Cell shape</keyword>
<dbReference type="PROSITE" id="PS00428">
    <property type="entry name" value="FTSW_RODA_SPOVE"/>
    <property type="match status" value="1"/>
</dbReference>
<dbReference type="Proteomes" id="UP000230033">
    <property type="component" value="Unassembled WGS sequence"/>
</dbReference>
<feature type="transmembrane region" description="Helical" evidence="11">
    <location>
        <begin position="321"/>
        <end position="343"/>
    </location>
</feature>
<evidence type="ECO:0000256" key="4">
    <source>
        <dbReference type="ARBA" id="ARBA00022679"/>
    </source>
</evidence>
<dbReference type="GO" id="GO:0016757">
    <property type="term" value="F:glycosyltransferase activity"/>
    <property type="evidence" value="ECO:0007669"/>
    <property type="project" value="UniProtKB-KW"/>
</dbReference>
<proteinExistence type="predicted"/>
<evidence type="ECO:0000256" key="10">
    <source>
        <dbReference type="ARBA" id="ARBA00023316"/>
    </source>
</evidence>
<dbReference type="PANTHER" id="PTHR30474:SF1">
    <property type="entry name" value="PEPTIDOGLYCAN GLYCOSYLTRANSFERASE MRDB"/>
    <property type="match status" value="1"/>
</dbReference>
<feature type="transmembrane region" description="Helical" evidence="11">
    <location>
        <begin position="64"/>
        <end position="85"/>
    </location>
</feature>
<dbReference type="AlphaFoldDB" id="A0A2H0WMQ2"/>
<feature type="transmembrane region" description="Helical" evidence="11">
    <location>
        <begin position="91"/>
        <end position="117"/>
    </location>
</feature>
<evidence type="ECO:0000313" key="12">
    <source>
        <dbReference type="EMBL" id="PIS13944.1"/>
    </source>
</evidence>
<evidence type="ECO:0000256" key="7">
    <source>
        <dbReference type="ARBA" id="ARBA00022984"/>
    </source>
</evidence>
<keyword evidence="7" id="KW-0573">Peptidoglycan synthesis</keyword>
<sequence length="359" mass="39478">MNKLALRFDWLLLGAIVCLLIFSLLIIWSIAPAVFPEQLIFALFGLGLFFVFSQIDWRIYPGLAWLFYAASLAILGVTFIFGTVSRGAVRWIQIGSLTIQPSELAKPLLILFFAYFFSREENLSLKRALWGGLLLLLPAILVFAQPDLGSAIIISLFWLAIVLGAGLSGKWLAAGAGLVLLMLPLAWRFLKDYQRQRIYTFLNPSLDPLHSGYNIIQSIIAVGSGQLFGRDLGMGTQSHLRFLPERHSDFIFASIAEELGFLGVGVLLVIFVLLLWRILRVAQAAEDRFAMLVCLGVFAMVFGQFFINAGMNLGLLPVTGITLPLVSSGGSSLVAILVSLGLVENVAGFIGKNEVKYYL</sequence>
<keyword evidence="5 11" id="KW-0812">Transmembrane</keyword>
<evidence type="ECO:0000256" key="1">
    <source>
        <dbReference type="ARBA" id="ARBA00004141"/>
    </source>
</evidence>
<dbReference type="PANTHER" id="PTHR30474">
    <property type="entry name" value="CELL CYCLE PROTEIN"/>
    <property type="match status" value="1"/>
</dbReference>
<feature type="transmembrane region" description="Helical" evidence="11">
    <location>
        <begin position="129"/>
        <end position="159"/>
    </location>
</feature>
<feature type="transmembrane region" description="Helical" evidence="11">
    <location>
        <begin position="12"/>
        <end position="33"/>
    </location>
</feature>
<dbReference type="GO" id="GO:0009252">
    <property type="term" value="P:peptidoglycan biosynthetic process"/>
    <property type="evidence" value="ECO:0007669"/>
    <property type="project" value="UniProtKB-KW"/>
</dbReference>
<dbReference type="InterPro" id="IPR018365">
    <property type="entry name" value="Cell_cycle_FtsW-rel_CS"/>
</dbReference>
<dbReference type="GO" id="GO:0051301">
    <property type="term" value="P:cell division"/>
    <property type="evidence" value="ECO:0007669"/>
    <property type="project" value="InterPro"/>
</dbReference>
<dbReference type="InterPro" id="IPR001182">
    <property type="entry name" value="FtsW/RodA"/>
</dbReference>
<keyword evidence="2" id="KW-1003">Cell membrane</keyword>
<evidence type="ECO:0000256" key="11">
    <source>
        <dbReference type="SAM" id="Phobius"/>
    </source>
</evidence>
<keyword evidence="8 11" id="KW-1133">Transmembrane helix</keyword>
<evidence type="ECO:0000256" key="8">
    <source>
        <dbReference type="ARBA" id="ARBA00022989"/>
    </source>
</evidence>
<evidence type="ECO:0000313" key="13">
    <source>
        <dbReference type="Proteomes" id="UP000230033"/>
    </source>
</evidence>
<evidence type="ECO:0000256" key="3">
    <source>
        <dbReference type="ARBA" id="ARBA00022676"/>
    </source>
</evidence>
<dbReference type="NCBIfam" id="TIGR02210">
    <property type="entry name" value="rodA_shape"/>
    <property type="match status" value="1"/>
</dbReference>
<protein>
    <submittedName>
        <fullName evidence="12">Rod shape-determining protein RodA</fullName>
    </submittedName>
</protein>
<dbReference type="InterPro" id="IPR011923">
    <property type="entry name" value="RodA/MrdB"/>
</dbReference>
<name>A0A2H0WMQ2_9BACT</name>
<evidence type="ECO:0000256" key="2">
    <source>
        <dbReference type="ARBA" id="ARBA00022475"/>
    </source>
</evidence>
<dbReference type="GO" id="GO:0008360">
    <property type="term" value="P:regulation of cell shape"/>
    <property type="evidence" value="ECO:0007669"/>
    <property type="project" value="UniProtKB-KW"/>
</dbReference>
<gene>
    <name evidence="12" type="ORF">COT65_01425</name>
</gene>
<dbReference type="GO" id="GO:0015648">
    <property type="term" value="F:lipid-linked peptidoglycan transporter activity"/>
    <property type="evidence" value="ECO:0007669"/>
    <property type="project" value="TreeGrafter"/>
</dbReference>
<evidence type="ECO:0000256" key="5">
    <source>
        <dbReference type="ARBA" id="ARBA00022692"/>
    </source>
</evidence>
<organism evidence="12 13">
    <name type="scientific">Candidatus Shapirobacteria bacterium CG09_land_8_20_14_0_10_47_13</name>
    <dbReference type="NCBI Taxonomy" id="1974481"/>
    <lineage>
        <taxon>Bacteria</taxon>
        <taxon>Candidatus Shapironibacteriota</taxon>
    </lineage>
</organism>